<dbReference type="InterPro" id="IPR036259">
    <property type="entry name" value="MFS_trans_sf"/>
</dbReference>
<protein>
    <recommendedName>
        <fullName evidence="2">Major facilitator superfamily (MFS) profile domain-containing protein</fullName>
    </recommendedName>
</protein>
<dbReference type="PROSITE" id="PS50850">
    <property type="entry name" value="MFS"/>
    <property type="match status" value="1"/>
</dbReference>
<evidence type="ECO:0000313" key="3">
    <source>
        <dbReference type="EMBL" id="SVB31155.1"/>
    </source>
</evidence>
<feature type="non-terminal residue" evidence="3">
    <location>
        <position position="201"/>
    </location>
</feature>
<dbReference type="Gene3D" id="1.20.1250.20">
    <property type="entry name" value="MFS general substrate transporter like domains"/>
    <property type="match status" value="1"/>
</dbReference>
<evidence type="ECO:0000259" key="2">
    <source>
        <dbReference type="PROSITE" id="PS50850"/>
    </source>
</evidence>
<dbReference type="SUPFAM" id="SSF103473">
    <property type="entry name" value="MFS general substrate transporter"/>
    <property type="match status" value="1"/>
</dbReference>
<gene>
    <name evidence="3" type="ORF">METZ01_LOCUS184009</name>
</gene>
<organism evidence="3">
    <name type="scientific">marine metagenome</name>
    <dbReference type="NCBI Taxonomy" id="408172"/>
    <lineage>
        <taxon>unclassified sequences</taxon>
        <taxon>metagenomes</taxon>
        <taxon>ecological metagenomes</taxon>
    </lineage>
</organism>
<keyword evidence="1" id="KW-0472">Membrane</keyword>
<feature type="transmembrane region" description="Helical" evidence="1">
    <location>
        <begin position="99"/>
        <end position="119"/>
    </location>
</feature>
<dbReference type="GO" id="GO:0022857">
    <property type="term" value="F:transmembrane transporter activity"/>
    <property type="evidence" value="ECO:0007669"/>
    <property type="project" value="InterPro"/>
</dbReference>
<dbReference type="EMBL" id="UINC01036735">
    <property type="protein sequence ID" value="SVB31155.1"/>
    <property type="molecule type" value="Genomic_DNA"/>
</dbReference>
<dbReference type="AlphaFoldDB" id="A0A382CYL3"/>
<keyword evidence="1" id="KW-0812">Transmembrane</keyword>
<keyword evidence="1" id="KW-1133">Transmembrane helix</keyword>
<dbReference type="PANTHER" id="PTHR23521">
    <property type="entry name" value="TRANSPORTER MFS SUPERFAMILY"/>
    <property type="match status" value="1"/>
</dbReference>
<reference evidence="3" key="1">
    <citation type="submission" date="2018-05" db="EMBL/GenBank/DDBJ databases">
        <authorList>
            <person name="Lanie J.A."/>
            <person name="Ng W.-L."/>
            <person name="Kazmierczak K.M."/>
            <person name="Andrzejewski T.M."/>
            <person name="Davidsen T.M."/>
            <person name="Wayne K.J."/>
            <person name="Tettelin H."/>
            <person name="Glass J.I."/>
            <person name="Rusch D."/>
            <person name="Podicherti R."/>
            <person name="Tsui H.-C.T."/>
            <person name="Winkler M.E."/>
        </authorList>
    </citation>
    <scope>NUCLEOTIDE SEQUENCE</scope>
</reference>
<dbReference type="PANTHER" id="PTHR23521:SF3">
    <property type="entry name" value="MFS TRANSPORTER"/>
    <property type="match status" value="1"/>
</dbReference>
<dbReference type="InterPro" id="IPR020846">
    <property type="entry name" value="MFS_dom"/>
</dbReference>
<feature type="transmembrane region" description="Helical" evidence="1">
    <location>
        <begin position="158"/>
        <end position="178"/>
    </location>
</feature>
<evidence type="ECO:0000256" key="1">
    <source>
        <dbReference type="SAM" id="Phobius"/>
    </source>
</evidence>
<sequence length="201" mass="22400">MRKLFNNSWALFLGYGIIMLAFGLQGNLLGVRSVIEEFTLLSTGILMSAYFVGYFIGANIVPNLVSKVGHIRVFAAFASTASLSILIHATFVNPIVWCFARFLTGISIVGIFIVVESWLNDRANNRTRGKLLSTYMFITFFSMACGSLLLNISNPKNFEPFILISLLLSVALVPILLIKRKAPKFKKITPIKIKELYKISP</sequence>
<feature type="transmembrane region" description="Helical" evidence="1">
    <location>
        <begin position="73"/>
        <end position="93"/>
    </location>
</feature>
<feature type="transmembrane region" description="Helical" evidence="1">
    <location>
        <begin position="40"/>
        <end position="61"/>
    </location>
</feature>
<feature type="domain" description="Major facilitator superfamily (MFS) profile" evidence="2">
    <location>
        <begin position="1"/>
        <end position="201"/>
    </location>
</feature>
<dbReference type="GO" id="GO:0005886">
    <property type="term" value="C:plasma membrane"/>
    <property type="evidence" value="ECO:0007669"/>
    <property type="project" value="TreeGrafter"/>
</dbReference>
<proteinExistence type="predicted"/>
<feature type="transmembrane region" description="Helical" evidence="1">
    <location>
        <begin position="9"/>
        <end position="28"/>
    </location>
</feature>
<name>A0A382CYL3_9ZZZZ</name>
<accession>A0A382CYL3</accession>
<feature type="transmembrane region" description="Helical" evidence="1">
    <location>
        <begin position="131"/>
        <end position="152"/>
    </location>
</feature>
<dbReference type="Pfam" id="PF07690">
    <property type="entry name" value="MFS_1"/>
    <property type="match status" value="1"/>
</dbReference>
<dbReference type="InterPro" id="IPR011701">
    <property type="entry name" value="MFS"/>
</dbReference>